<dbReference type="RefSeq" id="WP_038179561.1">
    <property type="nucleotide sequence ID" value="NZ_AP024903.1"/>
</dbReference>
<dbReference type="PANTHER" id="PTHR28008">
    <property type="entry name" value="DOMAIN PROTEIN, PUTATIVE (AFU_ORTHOLOGUE AFUA_3G10980)-RELATED"/>
    <property type="match status" value="1"/>
</dbReference>
<feature type="transmembrane region" description="Helical" evidence="1">
    <location>
        <begin position="90"/>
        <end position="107"/>
    </location>
</feature>
<organism evidence="2 3">
    <name type="scientific">Vibrio rhizosphaerae</name>
    <dbReference type="NCBI Taxonomy" id="398736"/>
    <lineage>
        <taxon>Bacteria</taxon>
        <taxon>Pseudomonadati</taxon>
        <taxon>Pseudomonadota</taxon>
        <taxon>Gammaproteobacteria</taxon>
        <taxon>Vibrionales</taxon>
        <taxon>Vibrionaceae</taxon>
        <taxon>Vibrio</taxon>
    </lineage>
</organism>
<feature type="transmembrane region" description="Helical" evidence="1">
    <location>
        <begin position="12"/>
        <end position="30"/>
    </location>
</feature>
<feature type="transmembrane region" description="Helical" evidence="1">
    <location>
        <begin position="64"/>
        <end position="84"/>
    </location>
</feature>
<dbReference type="Proteomes" id="UP001279860">
    <property type="component" value="Unassembled WGS sequence"/>
</dbReference>
<keyword evidence="1" id="KW-0812">Transmembrane</keyword>
<proteinExistence type="predicted"/>
<dbReference type="EMBL" id="JAWRCP010000001">
    <property type="protein sequence ID" value="MDW6093229.1"/>
    <property type="molecule type" value="Genomic_DNA"/>
</dbReference>
<comment type="caution">
    <text evidence="2">The sequence shown here is derived from an EMBL/GenBank/DDBJ whole genome shotgun (WGS) entry which is preliminary data.</text>
</comment>
<evidence type="ECO:0000313" key="3">
    <source>
        <dbReference type="Proteomes" id="UP001279860"/>
    </source>
</evidence>
<protein>
    <submittedName>
        <fullName evidence="2">VanZ family protein</fullName>
    </submittedName>
</protein>
<evidence type="ECO:0000313" key="2">
    <source>
        <dbReference type="EMBL" id="MDW6093229.1"/>
    </source>
</evidence>
<keyword evidence="1" id="KW-1133">Transmembrane helix</keyword>
<reference evidence="2 3" key="1">
    <citation type="submission" date="2023-11" db="EMBL/GenBank/DDBJ databases">
        <title>Plant-associative lifestyle of Vibrio porteresiae and its evolutionary dynamics.</title>
        <authorList>
            <person name="Rameshkumar N."/>
            <person name="Kirti K."/>
        </authorList>
    </citation>
    <scope>NUCLEOTIDE SEQUENCE [LARGE SCALE GENOMIC DNA]</scope>
    <source>
        <strain evidence="2 3">MSSRF7</strain>
    </source>
</reference>
<keyword evidence="1" id="KW-0472">Membrane</keyword>
<keyword evidence="3" id="KW-1185">Reference proteome</keyword>
<accession>A0ABU4IY83</accession>
<dbReference type="PANTHER" id="PTHR28008:SF1">
    <property type="entry name" value="DOMAIN PROTEIN, PUTATIVE (AFU_ORTHOLOGUE AFUA_3G10980)-RELATED"/>
    <property type="match status" value="1"/>
</dbReference>
<name>A0ABU4IY83_9VIBR</name>
<sequence length="122" mass="13674">MNKLHIIKQYWLNIMLLILAVITVLSLWPLATLPNVPGTDKTHHFIAYAALMFPVALRQPARWGWIGVALLAYSGGIELIQPYVNRYGEWLDLAANAGGLFCGWLLARGLNYFDSRGFSAQD</sequence>
<evidence type="ECO:0000256" key="1">
    <source>
        <dbReference type="SAM" id="Phobius"/>
    </source>
</evidence>
<gene>
    <name evidence="2" type="ORF">SBX64_11790</name>
</gene>